<evidence type="ECO:0000313" key="10">
    <source>
        <dbReference type="Proteomes" id="UP000256977"/>
    </source>
</evidence>
<dbReference type="Gene3D" id="1.10.3720.10">
    <property type="entry name" value="MetI-like"/>
    <property type="match status" value="1"/>
</dbReference>
<dbReference type="OrthoDB" id="9785836at2"/>
<name>A0A3D9JNV0_9BACL</name>
<evidence type="ECO:0000259" key="8">
    <source>
        <dbReference type="PROSITE" id="PS50928"/>
    </source>
</evidence>
<evidence type="ECO:0000256" key="1">
    <source>
        <dbReference type="ARBA" id="ARBA00004651"/>
    </source>
</evidence>
<feature type="transmembrane region" description="Helical" evidence="7">
    <location>
        <begin position="155"/>
        <end position="183"/>
    </location>
</feature>
<keyword evidence="2 7" id="KW-0813">Transport</keyword>
<organism evidence="9 10">
    <name type="scientific">Cohnella phaseoli</name>
    <dbReference type="NCBI Taxonomy" id="456490"/>
    <lineage>
        <taxon>Bacteria</taxon>
        <taxon>Bacillati</taxon>
        <taxon>Bacillota</taxon>
        <taxon>Bacilli</taxon>
        <taxon>Bacillales</taxon>
        <taxon>Paenibacillaceae</taxon>
        <taxon>Cohnella</taxon>
    </lineage>
</organism>
<dbReference type="SUPFAM" id="SSF161098">
    <property type="entry name" value="MetI-like"/>
    <property type="match status" value="1"/>
</dbReference>
<comment type="similarity">
    <text evidence="7">Belongs to the binding-protein-dependent transport system permease family.</text>
</comment>
<dbReference type="Pfam" id="PF00528">
    <property type="entry name" value="BPD_transp_1"/>
    <property type="match status" value="1"/>
</dbReference>
<dbReference type="RefSeq" id="WP_116062548.1">
    <property type="nucleotide sequence ID" value="NZ_QRDZ01000017.1"/>
</dbReference>
<evidence type="ECO:0000256" key="3">
    <source>
        <dbReference type="ARBA" id="ARBA00022475"/>
    </source>
</evidence>
<evidence type="ECO:0000256" key="5">
    <source>
        <dbReference type="ARBA" id="ARBA00022989"/>
    </source>
</evidence>
<dbReference type="PROSITE" id="PS50928">
    <property type="entry name" value="ABC_TM1"/>
    <property type="match status" value="1"/>
</dbReference>
<feature type="transmembrane region" description="Helical" evidence="7">
    <location>
        <begin position="12"/>
        <end position="36"/>
    </location>
</feature>
<feature type="transmembrane region" description="Helical" evidence="7">
    <location>
        <begin position="68"/>
        <end position="94"/>
    </location>
</feature>
<proteinExistence type="inferred from homology"/>
<dbReference type="CDD" id="cd06261">
    <property type="entry name" value="TM_PBP2"/>
    <property type="match status" value="1"/>
</dbReference>
<comment type="subcellular location">
    <subcellularLocation>
        <location evidence="1 7">Cell membrane</location>
        <topology evidence="1 7">Multi-pass membrane protein</topology>
    </subcellularLocation>
</comment>
<comment type="caution">
    <text evidence="9">The sequence shown here is derived from an EMBL/GenBank/DDBJ whole genome shotgun (WGS) entry which is preliminary data.</text>
</comment>
<evidence type="ECO:0000256" key="7">
    <source>
        <dbReference type="RuleBase" id="RU363032"/>
    </source>
</evidence>
<keyword evidence="10" id="KW-1185">Reference proteome</keyword>
<evidence type="ECO:0000256" key="4">
    <source>
        <dbReference type="ARBA" id="ARBA00022692"/>
    </source>
</evidence>
<dbReference type="PANTHER" id="PTHR30193">
    <property type="entry name" value="ABC TRANSPORTER PERMEASE PROTEIN"/>
    <property type="match status" value="1"/>
</dbReference>
<dbReference type="Proteomes" id="UP000256977">
    <property type="component" value="Unassembled WGS sequence"/>
</dbReference>
<feature type="transmembrane region" description="Helical" evidence="7">
    <location>
        <begin position="204"/>
        <end position="226"/>
    </location>
</feature>
<keyword evidence="5 7" id="KW-1133">Transmembrane helix</keyword>
<evidence type="ECO:0000313" key="9">
    <source>
        <dbReference type="EMBL" id="RED75126.1"/>
    </source>
</evidence>
<evidence type="ECO:0000256" key="6">
    <source>
        <dbReference type="ARBA" id="ARBA00023136"/>
    </source>
</evidence>
<gene>
    <name evidence="9" type="ORF">DFP98_11798</name>
</gene>
<dbReference type="InterPro" id="IPR000515">
    <property type="entry name" value="MetI-like"/>
</dbReference>
<feature type="transmembrane region" description="Helical" evidence="7">
    <location>
        <begin position="262"/>
        <end position="287"/>
    </location>
</feature>
<feature type="domain" description="ABC transmembrane type-1" evidence="8">
    <location>
        <begin position="69"/>
        <end position="283"/>
    </location>
</feature>
<sequence length="296" mass="33289">MNKRSETWSFHLMLFPGMVFVALFSIVPMFGVVIAFQDFNPSLGFLRSDWIGLSNFKYLFSLPDSKVIFTNTLFIASMKIVFNLLVPLSFALMLHELRLAAIKRWVQTTVYLPHFLSWVILAGSLVEILSLNGPVNRFVALFGIEPILFLGSNSWFPFIVISSDVWKEFGFGTIIYLAALTGINPTLYEAARIDGATRFQQLRYVTLPGVVTTVVLLATLSLGNVLNAGFDQIFNLYNPLVYSSGDIIDTYVYRIGLVNTQFGFATAVGLMKSAISFILIVVSYRLAYKLTNYRIF</sequence>
<feature type="transmembrane region" description="Helical" evidence="7">
    <location>
        <begin position="115"/>
        <end position="135"/>
    </location>
</feature>
<dbReference type="EMBL" id="QRDZ01000017">
    <property type="protein sequence ID" value="RED75126.1"/>
    <property type="molecule type" value="Genomic_DNA"/>
</dbReference>
<accession>A0A3D9JNV0</accession>
<dbReference type="PANTHER" id="PTHR30193:SF44">
    <property type="entry name" value="LACTOSE TRANSPORT SYSTEM PERMEASE PROTEIN LACF"/>
    <property type="match status" value="1"/>
</dbReference>
<dbReference type="GO" id="GO:0005886">
    <property type="term" value="C:plasma membrane"/>
    <property type="evidence" value="ECO:0007669"/>
    <property type="project" value="UniProtKB-SubCell"/>
</dbReference>
<dbReference type="AlphaFoldDB" id="A0A3D9JNV0"/>
<dbReference type="InterPro" id="IPR035906">
    <property type="entry name" value="MetI-like_sf"/>
</dbReference>
<dbReference type="GO" id="GO:0055085">
    <property type="term" value="P:transmembrane transport"/>
    <property type="evidence" value="ECO:0007669"/>
    <property type="project" value="InterPro"/>
</dbReference>
<keyword evidence="3" id="KW-1003">Cell membrane</keyword>
<keyword evidence="4 7" id="KW-0812">Transmembrane</keyword>
<keyword evidence="6 7" id="KW-0472">Membrane</keyword>
<dbReference type="InterPro" id="IPR051393">
    <property type="entry name" value="ABC_transporter_permease"/>
</dbReference>
<evidence type="ECO:0000256" key="2">
    <source>
        <dbReference type="ARBA" id="ARBA00022448"/>
    </source>
</evidence>
<protein>
    <submittedName>
        <fullName evidence="9">Putative aldouronate transport system permease protein</fullName>
    </submittedName>
</protein>
<reference evidence="9 10" key="1">
    <citation type="submission" date="2018-07" db="EMBL/GenBank/DDBJ databases">
        <title>Genomic Encyclopedia of Type Strains, Phase III (KMG-III): the genomes of soil and plant-associated and newly described type strains.</title>
        <authorList>
            <person name="Whitman W."/>
        </authorList>
    </citation>
    <scope>NUCLEOTIDE SEQUENCE [LARGE SCALE GENOMIC DNA]</scope>
    <source>
        <strain evidence="9 10">CECT 7287</strain>
    </source>
</reference>